<name>A0A399FW89_UNCN2</name>
<dbReference type="InterPro" id="IPR007060">
    <property type="entry name" value="FtsL/DivIC"/>
</dbReference>
<keyword evidence="1" id="KW-0472">Membrane</keyword>
<reference evidence="2 3" key="1">
    <citation type="submission" date="2018-08" db="EMBL/GenBank/DDBJ databases">
        <title>Draft genome of candidate division NPL-UPA2 bacterium Unc8 that adapted to ultra-basic serpentinizing groundwater.</title>
        <authorList>
            <person name="Ishii S."/>
            <person name="Suzuki S."/>
            <person name="Nealson K.H."/>
        </authorList>
    </citation>
    <scope>NUCLEOTIDE SEQUENCE [LARGE SCALE GENOMIC DNA]</scope>
    <source>
        <strain evidence="2">Unc8</strain>
    </source>
</reference>
<keyword evidence="1" id="KW-0812">Transmembrane</keyword>
<dbReference type="Proteomes" id="UP000266287">
    <property type="component" value="Unassembled WGS sequence"/>
</dbReference>
<dbReference type="Pfam" id="PF04977">
    <property type="entry name" value="DivIC"/>
    <property type="match status" value="1"/>
</dbReference>
<evidence type="ECO:0000313" key="3">
    <source>
        <dbReference type="Proteomes" id="UP000266287"/>
    </source>
</evidence>
<sequence length="96" mass="11777">MRKKRKKKSLLVWKHLTIIAVLVSMTLFYLWQRTELLRVRYLLREMMQQQAELREEESALFLESSRLRSPDRIEKIALRELELVRSREPVREINRP</sequence>
<evidence type="ECO:0008006" key="4">
    <source>
        <dbReference type="Google" id="ProtNLM"/>
    </source>
</evidence>
<proteinExistence type="predicted"/>
<protein>
    <recommendedName>
        <fullName evidence="4">Cell division protein FtsL</fullName>
    </recommendedName>
</protein>
<gene>
    <name evidence="2" type="ORF">B9J77_04730</name>
</gene>
<dbReference type="AlphaFoldDB" id="A0A399FW89"/>
<organism evidence="2 3">
    <name type="scientific">candidate division NPL-UPA2 bacterium Unc8</name>
    <dbReference type="NCBI Taxonomy" id="1980939"/>
    <lineage>
        <taxon>Bacteria</taxon>
    </lineage>
</organism>
<comment type="caution">
    <text evidence="2">The sequence shown here is derived from an EMBL/GenBank/DDBJ whole genome shotgun (WGS) entry which is preliminary data.</text>
</comment>
<evidence type="ECO:0000313" key="2">
    <source>
        <dbReference type="EMBL" id="RIH99765.1"/>
    </source>
</evidence>
<dbReference type="EMBL" id="NDHY01000013">
    <property type="protein sequence ID" value="RIH99765.1"/>
    <property type="molecule type" value="Genomic_DNA"/>
</dbReference>
<keyword evidence="1" id="KW-1133">Transmembrane helix</keyword>
<evidence type="ECO:0000256" key="1">
    <source>
        <dbReference type="SAM" id="Phobius"/>
    </source>
</evidence>
<feature type="transmembrane region" description="Helical" evidence="1">
    <location>
        <begin position="12"/>
        <end position="31"/>
    </location>
</feature>
<accession>A0A399FW89</accession>